<keyword evidence="1" id="KW-1133">Transmembrane helix</keyword>
<name>A0A830GSC1_9EURY</name>
<evidence type="ECO:0000313" key="3">
    <source>
        <dbReference type="Proteomes" id="UP000605784"/>
    </source>
</evidence>
<accession>A0A830GSC1</accession>
<protein>
    <submittedName>
        <fullName evidence="2">Uncharacterized protein</fullName>
    </submittedName>
</protein>
<dbReference type="AlphaFoldDB" id="A0A830GSC1"/>
<keyword evidence="3" id="KW-1185">Reference proteome</keyword>
<keyword evidence="1" id="KW-0472">Membrane</keyword>
<comment type="caution">
    <text evidence="2">The sequence shown here is derived from an EMBL/GenBank/DDBJ whole genome shotgun (WGS) entry which is preliminary data.</text>
</comment>
<proteinExistence type="predicted"/>
<feature type="transmembrane region" description="Helical" evidence="1">
    <location>
        <begin position="30"/>
        <end position="48"/>
    </location>
</feature>
<evidence type="ECO:0000313" key="2">
    <source>
        <dbReference type="EMBL" id="GGN99303.1"/>
    </source>
</evidence>
<gene>
    <name evidence="2" type="ORF">GCM10009030_30680</name>
</gene>
<reference evidence="2" key="1">
    <citation type="journal article" date="2014" name="Int. J. Syst. Evol. Microbiol.">
        <title>Complete genome sequence of Corynebacterium casei LMG S-19264T (=DSM 44701T), isolated from a smear-ripened cheese.</title>
        <authorList>
            <consortium name="US DOE Joint Genome Institute (JGI-PGF)"/>
            <person name="Walter F."/>
            <person name="Albersmeier A."/>
            <person name="Kalinowski J."/>
            <person name="Ruckert C."/>
        </authorList>
    </citation>
    <scope>NUCLEOTIDE SEQUENCE</scope>
    <source>
        <strain evidence="2">JCM 17820</strain>
    </source>
</reference>
<evidence type="ECO:0000256" key="1">
    <source>
        <dbReference type="SAM" id="Phobius"/>
    </source>
</evidence>
<dbReference type="RefSeq" id="WP_188999900.1">
    <property type="nucleotide sequence ID" value="NZ_BMOU01000005.1"/>
</dbReference>
<dbReference type="Proteomes" id="UP000605784">
    <property type="component" value="Unassembled WGS sequence"/>
</dbReference>
<feature type="transmembrane region" description="Helical" evidence="1">
    <location>
        <begin position="60"/>
        <end position="84"/>
    </location>
</feature>
<sequence>MDPRRKVLLTDGALAVLALAQVWLTLGEGVSPPLAALFTATTVLAYYVDEHGVLDRLPGTRLHQTVALVAVAGTGIVALGLGLGPDAVETVLLASLTGLGGGILLYRCYFGLVRPVPETRLRRASERQV</sequence>
<reference evidence="2" key="2">
    <citation type="submission" date="2020-09" db="EMBL/GenBank/DDBJ databases">
        <authorList>
            <person name="Sun Q."/>
            <person name="Ohkuma M."/>
        </authorList>
    </citation>
    <scope>NUCLEOTIDE SEQUENCE</scope>
    <source>
        <strain evidence="2">JCM 17820</strain>
    </source>
</reference>
<dbReference type="EMBL" id="BMOU01000005">
    <property type="protein sequence ID" value="GGN99303.1"/>
    <property type="molecule type" value="Genomic_DNA"/>
</dbReference>
<feature type="transmembrane region" description="Helical" evidence="1">
    <location>
        <begin position="7"/>
        <end position="24"/>
    </location>
</feature>
<organism evidence="2 3">
    <name type="scientific">Haloarcula pellucida</name>
    <dbReference type="NCBI Taxonomy" id="1427151"/>
    <lineage>
        <taxon>Archaea</taxon>
        <taxon>Methanobacteriati</taxon>
        <taxon>Methanobacteriota</taxon>
        <taxon>Stenosarchaea group</taxon>
        <taxon>Halobacteria</taxon>
        <taxon>Halobacteriales</taxon>
        <taxon>Haloarculaceae</taxon>
        <taxon>Haloarcula</taxon>
    </lineage>
</organism>
<feature type="transmembrane region" description="Helical" evidence="1">
    <location>
        <begin position="90"/>
        <end position="113"/>
    </location>
</feature>
<keyword evidence="1" id="KW-0812">Transmembrane</keyword>